<evidence type="ECO:0000256" key="17">
    <source>
        <dbReference type="ARBA" id="ARBA00048679"/>
    </source>
</evidence>
<dbReference type="FunFam" id="1.10.510.10:FF:000107">
    <property type="entry name" value="kinase suppressor of Ras 1"/>
    <property type="match status" value="1"/>
</dbReference>
<evidence type="ECO:0000256" key="5">
    <source>
        <dbReference type="ARBA" id="ARBA00022490"/>
    </source>
</evidence>
<evidence type="ECO:0000256" key="10">
    <source>
        <dbReference type="ARBA" id="ARBA00022741"/>
    </source>
</evidence>
<dbReference type="InterPro" id="IPR011009">
    <property type="entry name" value="Kinase-like_dom_sf"/>
</dbReference>
<keyword evidence="8" id="KW-0808">Transferase</keyword>
<dbReference type="SUPFAM" id="SSF56112">
    <property type="entry name" value="Protein kinase-like (PK-like)"/>
    <property type="match status" value="1"/>
</dbReference>
<organism evidence="21 22">
    <name type="scientific">Tachysurus vachellii</name>
    <name type="common">Darkbarbel catfish</name>
    <name type="synonym">Pelteobagrus vachellii</name>
    <dbReference type="NCBI Taxonomy" id="175792"/>
    <lineage>
        <taxon>Eukaryota</taxon>
        <taxon>Metazoa</taxon>
        <taxon>Chordata</taxon>
        <taxon>Craniata</taxon>
        <taxon>Vertebrata</taxon>
        <taxon>Euteleostomi</taxon>
        <taxon>Actinopterygii</taxon>
        <taxon>Neopterygii</taxon>
        <taxon>Teleostei</taxon>
        <taxon>Ostariophysi</taxon>
        <taxon>Siluriformes</taxon>
        <taxon>Bagridae</taxon>
        <taxon>Tachysurus</taxon>
    </lineage>
</organism>
<protein>
    <recommendedName>
        <fullName evidence="4">non-specific serine/threonine protein kinase</fullName>
        <ecNumber evidence="4">2.7.11.1</ecNumber>
    </recommendedName>
</protein>
<evidence type="ECO:0000256" key="2">
    <source>
        <dbReference type="ARBA" id="ARBA00004496"/>
    </source>
</evidence>
<dbReference type="Pfam" id="PF07714">
    <property type="entry name" value="PK_Tyr_Ser-Thr"/>
    <property type="match status" value="1"/>
</dbReference>
<dbReference type="Gene3D" id="1.10.510.10">
    <property type="entry name" value="Transferase(Phosphotransferase) domain 1"/>
    <property type="match status" value="1"/>
</dbReference>
<dbReference type="EC" id="2.7.11.1" evidence="4"/>
<feature type="region of interest" description="Disordered" evidence="18">
    <location>
        <begin position="306"/>
        <end position="352"/>
    </location>
</feature>
<evidence type="ECO:0000256" key="11">
    <source>
        <dbReference type="ARBA" id="ARBA00022771"/>
    </source>
</evidence>
<reference evidence="21" key="1">
    <citation type="submission" date="2023-08" db="EMBL/GenBank/DDBJ databases">
        <title>Pelteobagrus vachellii genome.</title>
        <authorList>
            <person name="Liu H."/>
        </authorList>
    </citation>
    <scope>NUCLEOTIDE SEQUENCE</scope>
    <source>
        <strain evidence="21">PRFRI_2022a</strain>
        <tissue evidence="21">Muscle</tissue>
    </source>
</reference>
<dbReference type="GO" id="GO:0005737">
    <property type="term" value="C:cytoplasm"/>
    <property type="evidence" value="ECO:0007669"/>
    <property type="project" value="UniProtKB-SubCell"/>
</dbReference>
<dbReference type="AlphaFoldDB" id="A0AA88MUB4"/>
<keyword evidence="13" id="KW-0862">Zinc</keyword>
<accession>A0AA88MUB4</accession>
<name>A0AA88MUB4_TACVA</name>
<sequence>MDEEKMTKSDEAHLSLQKALQQCELVQNMIDISISSLEGLRTKCATSNDLTQKEIRTLEGKLVKYFSRQLSYKHKVPLQERNVELDGFPRLMHWLRIVNMRKEVTEEISPGELTLESLLDMSDEDVCETLQKFGASEDECARLNASLTCLRSAHKSEQLEDDKLHSNGGEALSHFDFYFHESLPAFPPSSLHNKSLLSHCHHCHHSATRWRLGSAQPKQDWSIQWPMSESGKENTPAGTPDPGQWVRLQLSQSPKPQSRYTHALCHSPQALAPPTFYPQAERLCVDIYSGMMPAGMLDVGHRSLPPSPRQRHFPHTPPRTPLVVNTMTPPGTPPLRRRNKVKAPGTPPPANRKLIHLLPGFSALHRSKSHEFQLGNRVDDAHTPRAKKKAKPLNLKIHSSVAGSCENLPTQRSPLHSDHSLRSFFFPSLVPSTPPVHAETPSANTLSVPRWSPQIPRRDFGNSIKHRFSTKYWMSQTCIVCGKGMLFGLKCKTCKLKCHNKCTKEAPPCHLLIYHRGGRNSFKDQGTSQARQLVRTESVPCDINNPLRYTDLHISQTLPKTNKINKDHIPVPYQPDSSSNPSSTTSSTPSSPAPPLPPSATPPSPLHPSQQSARQTKHPNLTASHYYKYKQQFIFPDVTPEVPNRAPQVILHPVLSGPGNNGNPLLQIEVEPTSDNEDGNHEAEDSADEFEEMNLSLLSARNFPRKASQTSIFLQEWDIPLEQLEIGELIGKGRFGQVYHGRWHGEVAIRLIDIERDNEDQLKAFKREVMAYRNTRHENVVLFMGACMSPPHLAIITSLCKGRTLYAVIRDAKVILDVNKTRQIAQEMVKGMGYLHAKGILHKDIKSKNVFYDNGKVVITDFGLFTISGVLQAGSRREDKLRIPSGWLCHLAPEIICQLSPETAEDQLPFSKQSDVFAFGTIWYELHAREWPFKNQPAEVIIWQVGSGMRPNLTQIGMGKEISDILLFCWAHESEERPSFSKLMELLEKLPKRNRRLSHPGHFWKSAEYVK</sequence>
<dbReference type="PANTHER" id="PTHR23257:SF775">
    <property type="entry name" value="KINASE SUPPRESSOR OF RAS 2"/>
    <property type="match status" value="1"/>
</dbReference>
<keyword evidence="6" id="KW-0723">Serine/threonine-protein kinase</keyword>
<keyword evidence="11" id="KW-0863">Zinc-finger</keyword>
<evidence type="ECO:0000256" key="1">
    <source>
        <dbReference type="ARBA" id="ARBA00004170"/>
    </source>
</evidence>
<evidence type="ECO:0000256" key="7">
    <source>
        <dbReference type="ARBA" id="ARBA00022553"/>
    </source>
</evidence>
<evidence type="ECO:0000256" key="4">
    <source>
        <dbReference type="ARBA" id="ARBA00012513"/>
    </source>
</evidence>
<dbReference type="InterPro" id="IPR001245">
    <property type="entry name" value="Ser-Thr/Tyr_kinase_cat_dom"/>
</dbReference>
<feature type="compositionally biased region" description="Low complexity" evidence="18">
    <location>
        <begin position="575"/>
        <end position="590"/>
    </location>
</feature>
<comment type="catalytic activity">
    <reaction evidence="17">
        <text>L-seryl-[protein] + ATP = O-phospho-L-seryl-[protein] + ADP + H(+)</text>
        <dbReference type="Rhea" id="RHEA:17989"/>
        <dbReference type="Rhea" id="RHEA-COMP:9863"/>
        <dbReference type="Rhea" id="RHEA-COMP:11604"/>
        <dbReference type="ChEBI" id="CHEBI:15378"/>
        <dbReference type="ChEBI" id="CHEBI:29999"/>
        <dbReference type="ChEBI" id="CHEBI:30616"/>
        <dbReference type="ChEBI" id="CHEBI:83421"/>
        <dbReference type="ChEBI" id="CHEBI:456216"/>
        <dbReference type="EC" id="2.7.11.1"/>
    </reaction>
</comment>
<keyword evidence="22" id="KW-1185">Reference proteome</keyword>
<dbReference type="PROSITE" id="PS50011">
    <property type="entry name" value="PROTEIN_KINASE_DOM"/>
    <property type="match status" value="1"/>
</dbReference>
<dbReference type="GO" id="GO:0004674">
    <property type="term" value="F:protein serine/threonine kinase activity"/>
    <property type="evidence" value="ECO:0007669"/>
    <property type="project" value="UniProtKB-KW"/>
</dbReference>
<keyword evidence="15" id="KW-0472">Membrane</keyword>
<feature type="domain" description="Phorbol-ester/DAG-type" evidence="20">
    <location>
        <begin position="465"/>
        <end position="509"/>
    </location>
</feature>
<evidence type="ECO:0000256" key="3">
    <source>
        <dbReference type="ARBA" id="ARBA00005843"/>
    </source>
</evidence>
<comment type="similarity">
    <text evidence="3">Belongs to the protein kinase superfamily. TKL Ser/Thr protein kinase family.</text>
</comment>
<keyword evidence="10" id="KW-0547">Nucleotide-binding</keyword>
<dbReference type="Pfam" id="PF20406">
    <property type="entry name" value="SAM_KSR1_N"/>
    <property type="match status" value="1"/>
</dbReference>
<dbReference type="SMART" id="SM00220">
    <property type="entry name" value="S_TKc"/>
    <property type="match status" value="1"/>
</dbReference>
<dbReference type="InterPro" id="IPR000719">
    <property type="entry name" value="Prot_kinase_dom"/>
</dbReference>
<dbReference type="GO" id="GO:0016020">
    <property type="term" value="C:membrane"/>
    <property type="evidence" value="ECO:0007669"/>
    <property type="project" value="UniProtKB-SubCell"/>
</dbReference>
<dbReference type="GO" id="GO:0005524">
    <property type="term" value="F:ATP binding"/>
    <property type="evidence" value="ECO:0007669"/>
    <property type="project" value="UniProtKB-KW"/>
</dbReference>
<feature type="compositionally biased region" description="Pro residues" evidence="18">
    <location>
        <begin position="591"/>
        <end position="606"/>
    </location>
</feature>
<keyword evidence="9" id="KW-0479">Metal-binding</keyword>
<keyword evidence="7" id="KW-0597">Phosphoprotein</keyword>
<evidence type="ECO:0000313" key="21">
    <source>
        <dbReference type="EMBL" id="KAK2845406.1"/>
    </source>
</evidence>
<comment type="caution">
    <text evidence="21">The sequence shown here is derived from an EMBL/GenBank/DDBJ whole genome shotgun (WGS) entry which is preliminary data.</text>
</comment>
<dbReference type="Proteomes" id="UP001187315">
    <property type="component" value="Unassembled WGS sequence"/>
</dbReference>
<dbReference type="EMBL" id="JAVHJS010000010">
    <property type="protein sequence ID" value="KAK2845406.1"/>
    <property type="molecule type" value="Genomic_DNA"/>
</dbReference>
<dbReference type="InterPro" id="IPR046861">
    <property type="entry name" value="SAM_KSR1_N"/>
</dbReference>
<dbReference type="Pfam" id="PF13543">
    <property type="entry name" value="SAM_KSR1"/>
    <property type="match status" value="1"/>
</dbReference>
<feature type="domain" description="Protein kinase" evidence="19">
    <location>
        <begin position="724"/>
        <end position="990"/>
    </location>
</feature>
<dbReference type="PROSITE" id="PS00108">
    <property type="entry name" value="PROTEIN_KINASE_ST"/>
    <property type="match status" value="1"/>
</dbReference>
<evidence type="ECO:0000259" key="20">
    <source>
        <dbReference type="PROSITE" id="PS50081"/>
    </source>
</evidence>
<dbReference type="FunFam" id="3.30.200.20:FF:000034">
    <property type="entry name" value="Kinase suppressor of Ras 1"/>
    <property type="match status" value="1"/>
</dbReference>
<dbReference type="InterPro" id="IPR008271">
    <property type="entry name" value="Ser/Thr_kinase_AS"/>
</dbReference>
<evidence type="ECO:0000256" key="15">
    <source>
        <dbReference type="ARBA" id="ARBA00023136"/>
    </source>
</evidence>
<keyword evidence="5" id="KW-0963">Cytoplasm</keyword>
<feature type="region of interest" description="Disordered" evidence="18">
    <location>
        <begin position="559"/>
        <end position="617"/>
    </location>
</feature>
<dbReference type="Gene3D" id="1.10.150.50">
    <property type="entry name" value="Transcription Factor, Ets-1"/>
    <property type="match status" value="1"/>
</dbReference>
<dbReference type="GO" id="GO:0007265">
    <property type="term" value="P:Ras protein signal transduction"/>
    <property type="evidence" value="ECO:0007669"/>
    <property type="project" value="TreeGrafter"/>
</dbReference>
<evidence type="ECO:0000256" key="14">
    <source>
        <dbReference type="ARBA" id="ARBA00022840"/>
    </source>
</evidence>
<evidence type="ECO:0000256" key="8">
    <source>
        <dbReference type="ARBA" id="ARBA00022679"/>
    </source>
</evidence>
<dbReference type="SMART" id="SM00109">
    <property type="entry name" value="C1"/>
    <property type="match status" value="1"/>
</dbReference>
<dbReference type="Gene3D" id="3.30.60.20">
    <property type="match status" value="1"/>
</dbReference>
<dbReference type="InterPro" id="IPR050167">
    <property type="entry name" value="Ser_Thr_protein_kinase"/>
</dbReference>
<dbReference type="SUPFAM" id="SSF57889">
    <property type="entry name" value="Cysteine-rich domain"/>
    <property type="match status" value="1"/>
</dbReference>
<dbReference type="PANTHER" id="PTHR23257">
    <property type="entry name" value="SERINE-THREONINE PROTEIN KINASE"/>
    <property type="match status" value="1"/>
</dbReference>
<dbReference type="InterPro" id="IPR013761">
    <property type="entry name" value="SAM/pointed_sf"/>
</dbReference>
<dbReference type="Gene3D" id="6.10.140.1120">
    <property type="match status" value="1"/>
</dbReference>
<dbReference type="PROSITE" id="PS50081">
    <property type="entry name" value="ZF_DAG_PE_2"/>
    <property type="match status" value="1"/>
</dbReference>
<evidence type="ECO:0000256" key="18">
    <source>
        <dbReference type="SAM" id="MobiDB-lite"/>
    </source>
</evidence>
<evidence type="ECO:0000256" key="6">
    <source>
        <dbReference type="ARBA" id="ARBA00022527"/>
    </source>
</evidence>
<evidence type="ECO:0000256" key="13">
    <source>
        <dbReference type="ARBA" id="ARBA00022833"/>
    </source>
</evidence>
<evidence type="ECO:0000256" key="9">
    <source>
        <dbReference type="ARBA" id="ARBA00022723"/>
    </source>
</evidence>
<evidence type="ECO:0000313" key="22">
    <source>
        <dbReference type="Proteomes" id="UP001187315"/>
    </source>
</evidence>
<proteinExistence type="inferred from homology"/>
<gene>
    <name evidence="21" type="ORF">Q7C36_010260</name>
</gene>
<evidence type="ECO:0000256" key="16">
    <source>
        <dbReference type="ARBA" id="ARBA00047899"/>
    </source>
</evidence>
<keyword evidence="14" id="KW-0067">ATP-binding</keyword>
<evidence type="ECO:0000259" key="19">
    <source>
        <dbReference type="PROSITE" id="PS50011"/>
    </source>
</evidence>
<comment type="catalytic activity">
    <reaction evidence="16">
        <text>L-threonyl-[protein] + ATP = O-phospho-L-threonyl-[protein] + ADP + H(+)</text>
        <dbReference type="Rhea" id="RHEA:46608"/>
        <dbReference type="Rhea" id="RHEA-COMP:11060"/>
        <dbReference type="Rhea" id="RHEA-COMP:11605"/>
        <dbReference type="ChEBI" id="CHEBI:15378"/>
        <dbReference type="ChEBI" id="CHEBI:30013"/>
        <dbReference type="ChEBI" id="CHEBI:30616"/>
        <dbReference type="ChEBI" id="CHEBI:61977"/>
        <dbReference type="ChEBI" id="CHEBI:456216"/>
        <dbReference type="EC" id="2.7.11.1"/>
    </reaction>
</comment>
<dbReference type="Gene3D" id="3.30.200.20">
    <property type="entry name" value="Phosphorylase Kinase, domain 1"/>
    <property type="match status" value="1"/>
</dbReference>
<dbReference type="InterPro" id="IPR025561">
    <property type="entry name" value="KSR_SAM-like_dom"/>
</dbReference>
<dbReference type="PROSITE" id="PS00479">
    <property type="entry name" value="ZF_DAG_PE_1"/>
    <property type="match status" value="1"/>
</dbReference>
<evidence type="ECO:0000256" key="12">
    <source>
        <dbReference type="ARBA" id="ARBA00022777"/>
    </source>
</evidence>
<dbReference type="InterPro" id="IPR046933">
    <property type="entry name" value="SAM_KSR1_N_sf"/>
</dbReference>
<dbReference type="FunFam" id="1.10.150.50:FF:000031">
    <property type="entry name" value="Kinase suppressor of Ras 2"/>
    <property type="match status" value="1"/>
</dbReference>
<keyword evidence="12" id="KW-0418">Kinase</keyword>
<comment type="subcellular location">
    <subcellularLocation>
        <location evidence="2">Cytoplasm</location>
    </subcellularLocation>
    <subcellularLocation>
        <location evidence="1">Membrane</location>
        <topology evidence="1">Peripheral membrane protein</topology>
    </subcellularLocation>
</comment>
<dbReference type="FunFam" id="3.30.60.20:FF:000010">
    <property type="entry name" value="Putative kinase suppressor of Ras 1"/>
    <property type="match status" value="1"/>
</dbReference>
<dbReference type="GO" id="GO:0008270">
    <property type="term" value="F:zinc ion binding"/>
    <property type="evidence" value="ECO:0007669"/>
    <property type="project" value="UniProtKB-KW"/>
</dbReference>
<dbReference type="GO" id="GO:0019722">
    <property type="term" value="P:calcium-mediated signaling"/>
    <property type="evidence" value="ECO:0007669"/>
    <property type="project" value="TreeGrafter"/>
</dbReference>
<dbReference type="InterPro" id="IPR046349">
    <property type="entry name" value="C1-like_sf"/>
</dbReference>
<dbReference type="InterPro" id="IPR002219">
    <property type="entry name" value="PKC_DAG/PE"/>
</dbReference>